<dbReference type="EMBL" id="WWEO01000033">
    <property type="protein sequence ID" value="NCD67985.1"/>
    <property type="molecule type" value="Genomic_DNA"/>
</dbReference>
<evidence type="ECO:0008006" key="3">
    <source>
        <dbReference type="Google" id="ProtNLM"/>
    </source>
</evidence>
<dbReference type="Proteomes" id="UP000638732">
    <property type="component" value="Unassembled WGS sequence"/>
</dbReference>
<gene>
    <name evidence="1" type="ORF">GSY63_01300</name>
</gene>
<dbReference type="RefSeq" id="WP_166584012.1">
    <property type="nucleotide sequence ID" value="NZ_WWEO01000033.1"/>
</dbReference>
<keyword evidence="2" id="KW-1185">Reference proteome</keyword>
<organism evidence="1 2">
    <name type="scientific">Mucilaginibacter agri</name>
    <dbReference type="NCBI Taxonomy" id="2695265"/>
    <lineage>
        <taxon>Bacteria</taxon>
        <taxon>Pseudomonadati</taxon>
        <taxon>Bacteroidota</taxon>
        <taxon>Sphingobacteriia</taxon>
        <taxon>Sphingobacteriales</taxon>
        <taxon>Sphingobacteriaceae</taxon>
        <taxon>Mucilaginibacter</taxon>
    </lineage>
</organism>
<dbReference type="AlphaFoldDB" id="A0A965ZC46"/>
<proteinExistence type="predicted"/>
<reference evidence="1" key="2">
    <citation type="submission" date="2020-10" db="EMBL/GenBank/DDBJ databases">
        <title>Mucilaginibacter sp. nov., isolated from soil.</title>
        <authorList>
            <person name="Jeon C.O."/>
        </authorList>
    </citation>
    <scope>NUCLEOTIDE SEQUENCE</scope>
    <source>
        <strain evidence="1">R11</strain>
    </source>
</reference>
<reference evidence="1" key="1">
    <citation type="submission" date="2020-01" db="EMBL/GenBank/DDBJ databases">
        <authorList>
            <person name="Seo Y.L."/>
        </authorList>
    </citation>
    <scope>NUCLEOTIDE SEQUENCE</scope>
    <source>
        <strain evidence="1">R11</strain>
    </source>
</reference>
<protein>
    <recommendedName>
        <fullName evidence="3">Abortive infection protein-like C-terminal domain-containing protein</fullName>
    </recommendedName>
</protein>
<sequence>MLKFNERWRFDSPGEIPRGVDEQFFQIINKLAKDEQLVFEKFKRAFASASGQSTSTSSSSSWASSDLMGYMDEASNNAPLYIEAFYDGWSSLGSDRPGVNIEVINKILAKANSRYQIKDGELIFDGPELIPSPDIPKTLLEEARNTIDASLTEAERLFQEGRYRPAVLETLWLLETIVTVFDKMEVEGHKIEGKYFNKIIEKLAEKTSQATLKQVIDWVRKLHGYLSAPAGGGIRHGTHLAEGVAVTPNEARLYYNLSKSYITYFLGEYEALKNTSNEDDLPF</sequence>
<accession>A0A965ZC46</accession>
<comment type="caution">
    <text evidence="1">The sequence shown here is derived from an EMBL/GenBank/DDBJ whole genome shotgun (WGS) entry which is preliminary data.</text>
</comment>
<evidence type="ECO:0000313" key="1">
    <source>
        <dbReference type="EMBL" id="NCD67985.1"/>
    </source>
</evidence>
<evidence type="ECO:0000313" key="2">
    <source>
        <dbReference type="Proteomes" id="UP000638732"/>
    </source>
</evidence>
<name>A0A965ZC46_9SPHI</name>